<dbReference type="GO" id="GO:0007155">
    <property type="term" value="P:cell adhesion"/>
    <property type="evidence" value="ECO:0007669"/>
    <property type="project" value="UniProtKB-KW"/>
</dbReference>
<evidence type="ECO:0000313" key="10">
    <source>
        <dbReference type="Proteomes" id="UP000069272"/>
    </source>
</evidence>
<evidence type="ECO:0000256" key="1">
    <source>
        <dbReference type="ARBA" id="ARBA00004141"/>
    </source>
</evidence>
<dbReference type="PANTHER" id="PTHR12316:SF1">
    <property type="entry name" value="NINJURIN-B"/>
    <property type="match status" value="1"/>
</dbReference>
<feature type="region of interest" description="Disordered" evidence="7">
    <location>
        <begin position="1"/>
        <end position="75"/>
    </location>
</feature>
<feature type="region of interest" description="Disordered" evidence="7">
    <location>
        <begin position="482"/>
        <end position="513"/>
    </location>
</feature>
<feature type="transmembrane region" description="Helical" evidence="8">
    <location>
        <begin position="115"/>
        <end position="139"/>
    </location>
</feature>
<keyword evidence="4" id="KW-0130">Cell adhesion</keyword>
<feature type="transmembrane region" description="Helical" evidence="8">
    <location>
        <begin position="724"/>
        <end position="748"/>
    </location>
</feature>
<keyword evidence="5 8" id="KW-1133">Transmembrane helix</keyword>
<dbReference type="VEuPathDB" id="VectorBase:AALB20_033368"/>
<dbReference type="VEuPathDB" id="VectorBase:AALB20_037479"/>
<feature type="transmembrane region" description="Helical" evidence="8">
    <location>
        <begin position="684"/>
        <end position="712"/>
    </location>
</feature>
<feature type="transmembrane region" description="Helical" evidence="8">
    <location>
        <begin position="159"/>
        <end position="178"/>
    </location>
</feature>
<dbReference type="VEuPathDB" id="VectorBase:AALB014012"/>
<dbReference type="AlphaFoldDB" id="A0A182FWG6"/>
<evidence type="ECO:0000256" key="3">
    <source>
        <dbReference type="ARBA" id="ARBA00022692"/>
    </source>
</evidence>
<comment type="subcellular location">
    <subcellularLocation>
        <location evidence="1">Membrane</location>
        <topology evidence="1">Multi-pass membrane protein</topology>
    </subcellularLocation>
</comment>
<dbReference type="Pfam" id="PF04923">
    <property type="entry name" value="Ninjurin"/>
    <property type="match status" value="4"/>
</dbReference>
<reference evidence="9 10" key="1">
    <citation type="journal article" date="2017" name="G3 (Bethesda)">
        <title>The Physical Genome Mapping of Anopheles albimanus Corrected Scaffold Misassemblies and Identified Interarm Rearrangements in Genus Anopheles.</title>
        <authorList>
            <person name="Artemov G.N."/>
            <person name="Peery A.N."/>
            <person name="Jiang X."/>
            <person name="Tu Z."/>
            <person name="Stegniy V.N."/>
            <person name="Sharakhova M.V."/>
            <person name="Sharakhov I.V."/>
        </authorList>
    </citation>
    <scope>NUCLEOTIDE SEQUENCE [LARGE SCALE GENOMIC DNA]</scope>
    <source>
        <strain evidence="9 10">ALBI9_A</strain>
    </source>
</reference>
<dbReference type="PANTHER" id="PTHR12316">
    <property type="entry name" value="NINJURIN-RELATED"/>
    <property type="match status" value="1"/>
</dbReference>
<evidence type="ECO:0000256" key="7">
    <source>
        <dbReference type="SAM" id="MobiDB-lite"/>
    </source>
</evidence>
<feature type="transmembrane region" description="Helical" evidence="8">
    <location>
        <begin position="588"/>
        <end position="610"/>
    </location>
</feature>
<reference evidence="9" key="2">
    <citation type="submission" date="2022-08" db="UniProtKB">
        <authorList>
            <consortium name="EnsemblMetazoa"/>
        </authorList>
    </citation>
    <scope>IDENTIFICATION</scope>
    <source>
        <strain evidence="9">STECLA/ALBI9_A</strain>
    </source>
</reference>
<dbReference type="Proteomes" id="UP000069272">
    <property type="component" value="Chromosome 2L"/>
</dbReference>
<evidence type="ECO:0000256" key="5">
    <source>
        <dbReference type="ARBA" id="ARBA00022989"/>
    </source>
</evidence>
<feature type="transmembrane region" description="Helical" evidence="8">
    <location>
        <begin position="356"/>
        <end position="375"/>
    </location>
</feature>
<feature type="compositionally biased region" description="Basic and acidic residues" evidence="7">
    <location>
        <begin position="32"/>
        <end position="43"/>
    </location>
</feature>
<evidence type="ECO:0000256" key="8">
    <source>
        <dbReference type="SAM" id="Phobius"/>
    </source>
</evidence>
<feature type="compositionally biased region" description="Basic and acidic residues" evidence="7">
    <location>
        <begin position="490"/>
        <end position="499"/>
    </location>
</feature>
<proteinExistence type="inferred from homology"/>
<protein>
    <submittedName>
        <fullName evidence="9">Uncharacterized protein</fullName>
    </submittedName>
</protein>
<dbReference type="InterPro" id="IPR007007">
    <property type="entry name" value="Ninjurin"/>
</dbReference>
<accession>A0A182FWG6</accession>
<dbReference type="GO" id="GO:0042246">
    <property type="term" value="P:tissue regeneration"/>
    <property type="evidence" value="ECO:0007669"/>
    <property type="project" value="InterPro"/>
</dbReference>
<evidence type="ECO:0000256" key="4">
    <source>
        <dbReference type="ARBA" id="ARBA00022889"/>
    </source>
</evidence>
<keyword evidence="6 8" id="KW-0472">Membrane</keyword>
<dbReference type="VEuPathDB" id="VectorBase:AALB20_033437"/>
<feature type="transmembrane region" description="Helical" evidence="8">
    <location>
        <begin position="322"/>
        <end position="344"/>
    </location>
</feature>
<comment type="similarity">
    <text evidence="2">Belongs to the ninjurin family.</text>
</comment>
<name>A0A182FWG6_ANOAL</name>
<sequence>MAQNNRLNASFDDLDGRTPGERGNTLPAVIDRGIDSADPKTSRSEGTMMELNSILESGSSRSEVDGRTRRNRANQTQTYDIHKGIAESAMDISLLTANANQLRLLITYNERSSTYLACILLVIISLVLQIVVASGVIIIKSHPKSKPSPTIHRLKIATSILVTIITVINILVASLVITDKSPDEKRSHFRTANSSRFTANSSFSHNKLDRKHASNSNRNDTEQRQTTMNSARIYGSNGTASTGQQRPPGNESSTIPTTASVDQLTYETATSEYYLALSYNGYDFFRSVVEISLTISFLAANSNLLRLLVSFKETETFVASEVLVTLSIVMQILVGIAIVTITQVNDPSRYMKMKAFVIAGAIIISVVNLMIPFIINVEHSRIDLDKIYHVRQLCRELGVLLTTRSVNQQQLHRGFVVSTTEMTIPESYRRSPVRGPRFEKPRHHVEQSMDRGVRIFTGHEKQPKILSNPVIFDQEAVRRQPYQENDWEDNERTPNRSADRSCNSRSDSDGERGYDVRRSVLENALNVAFLAANSNQLRLLTTSNNERQDTISYQAVFGLIVVSLILQILNCVSMVIMSTLSSNRWPLLRTLACIVATVIALLNLAVVTMLNTPEEESGDPPPLPPKPIAVTGIYETDNGRRQSSITPSYDISKGIAESAMDISLLTANANQLRLLITYNQGSKTYVACITFVILSLVLQMMVAITMIVVSLTKPERDDPKRQRVKIVTSIGVAIITMINILVASLVVAEQPPNAIVASTGSVVGMLTNINITDTAAGT</sequence>
<evidence type="ECO:0000313" key="9">
    <source>
        <dbReference type="EnsemblMetazoa" id="AALB014012-PA"/>
    </source>
</evidence>
<keyword evidence="10" id="KW-1185">Reference proteome</keyword>
<evidence type="ECO:0000256" key="2">
    <source>
        <dbReference type="ARBA" id="ARBA00008141"/>
    </source>
</evidence>
<feature type="transmembrane region" description="Helical" evidence="8">
    <location>
        <begin position="551"/>
        <end position="576"/>
    </location>
</feature>
<evidence type="ECO:0000256" key="6">
    <source>
        <dbReference type="ARBA" id="ARBA00023136"/>
    </source>
</evidence>
<organism evidence="9 10">
    <name type="scientific">Anopheles albimanus</name>
    <name type="common">New world malaria mosquito</name>
    <dbReference type="NCBI Taxonomy" id="7167"/>
    <lineage>
        <taxon>Eukaryota</taxon>
        <taxon>Metazoa</taxon>
        <taxon>Ecdysozoa</taxon>
        <taxon>Arthropoda</taxon>
        <taxon>Hexapoda</taxon>
        <taxon>Insecta</taxon>
        <taxon>Pterygota</taxon>
        <taxon>Neoptera</taxon>
        <taxon>Endopterygota</taxon>
        <taxon>Diptera</taxon>
        <taxon>Nematocera</taxon>
        <taxon>Culicoidea</taxon>
        <taxon>Culicidae</taxon>
        <taxon>Anophelinae</taxon>
        <taxon>Anopheles</taxon>
    </lineage>
</organism>
<dbReference type="EnsemblMetazoa" id="AALB014012-RA">
    <property type="protein sequence ID" value="AALB014012-PA"/>
    <property type="gene ID" value="AALB014012"/>
</dbReference>
<dbReference type="GO" id="GO:0016020">
    <property type="term" value="C:membrane"/>
    <property type="evidence" value="ECO:0007669"/>
    <property type="project" value="UniProtKB-SubCell"/>
</dbReference>
<dbReference type="VEuPathDB" id="VectorBase:AALB20_033012"/>
<keyword evidence="3 8" id="KW-0812">Transmembrane</keyword>
<feature type="compositionally biased region" description="Polar residues" evidence="7">
    <location>
        <begin position="214"/>
        <end position="258"/>
    </location>
</feature>
<feature type="region of interest" description="Disordered" evidence="7">
    <location>
        <begin position="207"/>
        <end position="258"/>
    </location>
</feature>